<keyword evidence="2 5" id="KW-0812">Transmembrane</keyword>
<evidence type="ECO:0000259" key="6">
    <source>
        <dbReference type="PROSITE" id="PS50850"/>
    </source>
</evidence>
<dbReference type="Pfam" id="PF00083">
    <property type="entry name" value="Sugar_tr"/>
    <property type="match status" value="2"/>
</dbReference>
<comment type="subcellular location">
    <subcellularLocation>
        <location evidence="1">Membrane</location>
        <topology evidence="1">Multi-pass membrane protein</topology>
    </subcellularLocation>
</comment>
<dbReference type="PROSITE" id="PS50850">
    <property type="entry name" value="MFS"/>
    <property type="match status" value="1"/>
</dbReference>
<accession>A0ABD0YP38</accession>
<dbReference type="Gene3D" id="1.20.1250.20">
    <property type="entry name" value="MFS general substrate transporter like domains"/>
    <property type="match status" value="2"/>
</dbReference>
<dbReference type="PANTHER" id="PTHR48021">
    <property type="match status" value="1"/>
</dbReference>
<keyword evidence="8" id="KW-1185">Reference proteome</keyword>
<keyword evidence="3 5" id="KW-1133">Transmembrane helix</keyword>
<feature type="transmembrane region" description="Helical" evidence="5">
    <location>
        <begin position="20"/>
        <end position="43"/>
    </location>
</feature>
<dbReference type="PANTHER" id="PTHR48021:SF1">
    <property type="entry name" value="GH07001P-RELATED"/>
    <property type="match status" value="1"/>
</dbReference>
<organism evidence="7 8">
    <name type="scientific">Ranatra chinensis</name>
    <dbReference type="NCBI Taxonomy" id="642074"/>
    <lineage>
        <taxon>Eukaryota</taxon>
        <taxon>Metazoa</taxon>
        <taxon>Ecdysozoa</taxon>
        <taxon>Arthropoda</taxon>
        <taxon>Hexapoda</taxon>
        <taxon>Insecta</taxon>
        <taxon>Pterygota</taxon>
        <taxon>Neoptera</taxon>
        <taxon>Paraneoptera</taxon>
        <taxon>Hemiptera</taxon>
        <taxon>Heteroptera</taxon>
        <taxon>Panheteroptera</taxon>
        <taxon>Nepomorpha</taxon>
        <taxon>Nepidae</taxon>
        <taxon>Ranatrinae</taxon>
        <taxon>Ranatra</taxon>
    </lineage>
</organism>
<feature type="transmembrane region" description="Helical" evidence="5">
    <location>
        <begin position="55"/>
        <end position="72"/>
    </location>
</feature>
<evidence type="ECO:0000256" key="1">
    <source>
        <dbReference type="ARBA" id="ARBA00004141"/>
    </source>
</evidence>
<dbReference type="InterPro" id="IPR036259">
    <property type="entry name" value="MFS_trans_sf"/>
</dbReference>
<evidence type="ECO:0000256" key="2">
    <source>
        <dbReference type="ARBA" id="ARBA00022692"/>
    </source>
</evidence>
<keyword evidence="4 5" id="KW-0472">Membrane</keyword>
<dbReference type="InterPro" id="IPR020846">
    <property type="entry name" value="MFS_dom"/>
</dbReference>
<proteinExistence type="predicted"/>
<dbReference type="Proteomes" id="UP001558652">
    <property type="component" value="Unassembled WGS sequence"/>
</dbReference>
<feature type="transmembrane region" description="Helical" evidence="5">
    <location>
        <begin position="155"/>
        <end position="176"/>
    </location>
</feature>
<evidence type="ECO:0000313" key="7">
    <source>
        <dbReference type="EMBL" id="KAL1137665.1"/>
    </source>
</evidence>
<name>A0ABD0YP38_9HEMI</name>
<dbReference type="EMBL" id="JBFDAA010000004">
    <property type="protein sequence ID" value="KAL1137665.1"/>
    <property type="molecule type" value="Genomic_DNA"/>
</dbReference>
<protein>
    <recommendedName>
        <fullName evidence="6">Major facilitator superfamily (MFS) profile domain-containing protein</fullName>
    </recommendedName>
</protein>
<evidence type="ECO:0000256" key="5">
    <source>
        <dbReference type="SAM" id="Phobius"/>
    </source>
</evidence>
<dbReference type="SUPFAM" id="SSF103473">
    <property type="entry name" value="MFS general substrate transporter"/>
    <property type="match status" value="2"/>
</dbReference>
<dbReference type="InterPro" id="IPR050549">
    <property type="entry name" value="MFS_Trehalose_Transporter"/>
</dbReference>
<dbReference type="InterPro" id="IPR005828">
    <property type="entry name" value="MFS_sugar_transport-like"/>
</dbReference>
<evidence type="ECO:0000256" key="3">
    <source>
        <dbReference type="ARBA" id="ARBA00022989"/>
    </source>
</evidence>
<evidence type="ECO:0000313" key="8">
    <source>
        <dbReference type="Proteomes" id="UP001558652"/>
    </source>
</evidence>
<dbReference type="AlphaFoldDB" id="A0ABD0YP38"/>
<dbReference type="GO" id="GO:0016020">
    <property type="term" value="C:membrane"/>
    <property type="evidence" value="ECO:0007669"/>
    <property type="project" value="UniProtKB-SubCell"/>
</dbReference>
<feature type="domain" description="Major facilitator superfamily (MFS) profile" evidence="6">
    <location>
        <begin position="87"/>
        <end position="363"/>
    </location>
</feature>
<gene>
    <name evidence="7" type="ORF">AAG570_009361</name>
</gene>
<dbReference type="PROSITE" id="PS00217">
    <property type="entry name" value="SUGAR_TRANSPORT_2"/>
    <property type="match status" value="1"/>
</dbReference>
<comment type="caution">
    <text evidence="7">The sequence shown here is derived from an EMBL/GenBank/DDBJ whole genome shotgun (WGS) entry which is preliminary data.</text>
</comment>
<feature type="transmembrane region" description="Helical" evidence="5">
    <location>
        <begin position="84"/>
        <end position="106"/>
    </location>
</feature>
<feature type="transmembrane region" description="Helical" evidence="5">
    <location>
        <begin position="266"/>
        <end position="287"/>
    </location>
</feature>
<evidence type="ECO:0000256" key="4">
    <source>
        <dbReference type="ARBA" id="ARBA00023136"/>
    </source>
</evidence>
<reference evidence="7 8" key="1">
    <citation type="submission" date="2024-07" db="EMBL/GenBank/DDBJ databases">
        <title>Chromosome-level genome assembly of the water stick insect Ranatra chinensis (Heteroptera: Nepidae).</title>
        <authorList>
            <person name="Liu X."/>
        </authorList>
    </citation>
    <scope>NUCLEOTIDE SEQUENCE [LARGE SCALE GENOMIC DNA]</scope>
    <source>
        <strain evidence="7">Cailab_2021Rc</strain>
        <tissue evidence="7">Muscle</tissue>
    </source>
</reference>
<dbReference type="InterPro" id="IPR005829">
    <property type="entry name" value="Sugar_transporter_CS"/>
</dbReference>
<feature type="transmembrane region" description="Helical" evidence="5">
    <location>
        <begin position="206"/>
        <end position="229"/>
    </location>
</feature>
<feature type="transmembrane region" description="Helical" evidence="5">
    <location>
        <begin position="183"/>
        <end position="200"/>
    </location>
</feature>
<sequence length="363" mass="39640">MAVYFYLLEEAYNLTSLSYLPVTVFIIYNTAFCIGMGPIPWTIIAELFPIHLKGVAVCIIGFVGWLLSFTVMKCYQNFETWLGAYTVFLFLGVTSVVCMAGVWFLVPDTRGMSLLDIQQRLKVANLVYLSTGSVMSWPSPTLPKLRGSITPEEGSWIGALSGLGAAAGPFLVAASLDTLGRKMTLLIDGFIFLVSWIILLSSRHLAAIYIARVVGGIGVGASFCAASLYTAEIADDAVRGALGSVNQVFSGVGMLIQYSVGPYVGYTTLVVVSACVTLLFALVFAFMPESPYHLVNKGHILKAEEVIRWVRHNPPQQLVDKEIAEIEVICCWNICSYQYRQLSTYVYPTANQADNIIIASSNA</sequence>